<gene>
    <name evidence="9" type="primary">fabH</name>
    <name evidence="13" type="ORF">HS99_0003725</name>
</gene>
<evidence type="ECO:0000256" key="4">
    <source>
        <dbReference type="ARBA" id="ARBA00022679"/>
    </source>
</evidence>
<evidence type="ECO:0000256" key="3">
    <source>
        <dbReference type="ARBA" id="ARBA00022516"/>
    </source>
</evidence>
<feature type="domain" description="Beta-ketoacyl-[acyl-carrier-protein] synthase III C-terminal" evidence="11">
    <location>
        <begin position="250"/>
        <end position="338"/>
    </location>
</feature>
<keyword evidence="2 9" id="KW-0963">Cytoplasm</keyword>
<dbReference type="NCBIfam" id="TIGR00747">
    <property type="entry name" value="fabH"/>
    <property type="match status" value="1"/>
</dbReference>
<dbReference type="InterPro" id="IPR013751">
    <property type="entry name" value="ACP_syn_III_N"/>
</dbReference>
<evidence type="ECO:0000256" key="6">
    <source>
        <dbReference type="ARBA" id="ARBA00023098"/>
    </source>
</evidence>
<evidence type="ECO:0000259" key="12">
    <source>
        <dbReference type="Pfam" id="PF08545"/>
    </source>
</evidence>
<dbReference type="EC" id="2.3.1.180" evidence="9"/>
<feature type="active site" evidence="9">
    <location>
        <position position="265"/>
    </location>
</feature>
<dbReference type="HAMAP" id="MF_01815">
    <property type="entry name" value="FabH"/>
    <property type="match status" value="1"/>
</dbReference>
<dbReference type="EMBL" id="JPRF03000001">
    <property type="protein sequence ID" value="OEV39768.1"/>
    <property type="molecule type" value="Genomic_DNA"/>
</dbReference>
<comment type="function">
    <text evidence="9">Catalyzes the condensation reaction of fatty acid synthesis by the addition to an acyl acceptor of two carbons from malonyl-ACP. Catalyzes the first condensation reaction which initiates fatty acid synthesis and may therefore play a role in governing the total rate of fatty acid production. Possesses both acetoacetyl-ACP synthase and acetyl transacylase activities. Its substrate specificity determines the biosynthesis of branched-chain and/or straight-chain of fatty acids.</text>
</comment>
<sequence>MTDTPCAPDRGRGAAAVLTGLGAWLPPRRVPNSELCNRIDSSDQWIRERIGIAERRFAEPHVATGDMAVEAGARAMASAGIGAVDALVLASNTPDRPCPATAPWVAHRLGLPAVAAFDVMAGCSGFVYACTVAAGLIASGTARRVLVIGAETMTALVNPLDRATAPIFGDGAGAAVLEAGAPHAEGALGPVVWGSDGSLSDAISVPAGGARGRHRRNRTAPEEHFVHMSGNEVFRHAVRRMTAAARHAAAEAGWVLGDVDRLIAHQANQRITATVADLLEIPAARVPSNIEQVGNTAAASVPLLLAHAADQGELKPGHRVLLVAFGSGLAWAATTLVWPAGLSARLS</sequence>
<comment type="domain">
    <text evidence="9">The last Arg residue of the ACP-binding site is essential for the weak association between ACP/AcpP and FabH.</text>
</comment>
<evidence type="ECO:0000259" key="11">
    <source>
        <dbReference type="Pfam" id="PF08541"/>
    </source>
</evidence>
<dbReference type="GO" id="GO:0006633">
    <property type="term" value="P:fatty acid biosynthetic process"/>
    <property type="evidence" value="ECO:0007669"/>
    <property type="project" value="UniProtKB-UniRule"/>
</dbReference>
<dbReference type="InterPro" id="IPR013747">
    <property type="entry name" value="ACP_syn_III_C"/>
</dbReference>
<dbReference type="PANTHER" id="PTHR34069">
    <property type="entry name" value="3-OXOACYL-[ACYL-CARRIER-PROTEIN] SYNTHASE 3"/>
    <property type="match status" value="1"/>
</dbReference>
<dbReference type="GO" id="GO:0005737">
    <property type="term" value="C:cytoplasm"/>
    <property type="evidence" value="ECO:0007669"/>
    <property type="project" value="UniProtKB-SubCell"/>
</dbReference>
<dbReference type="PANTHER" id="PTHR34069:SF2">
    <property type="entry name" value="BETA-KETOACYL-[ACYL-CARRIER-PROTEIN] SYNTHASE III"/>
    <property type="match status" value="1"/>
</dbReference>
<dbReference type="OrthoDB" id="9815506at2"/>
<keyword evidence="8 9" id="KW-0012">Acyltransferase</keyword>
<dbReference type="Gene3D" id="3.40.47.10">
    <property type="match status" value="1"/>
</dbReference>
<evidence type="ECO:0000256" key="7">
    <source>
        <dbReference type="ARBA" id="ARBA00023160"/>
    </source>
</evidence>
<dbReference type="GO" id="GO:0004315">
    <property type="term" value="F:3-oxoacyl-[acyl-carrier-protein] synthase activity"/>
    <property type="evidence" value="ECO:0007669"/>
    <property type="project" value="InterPro"/>
</dbReference>
<dbReference type="InterPro" id="IPR004655">
    <property type="entry name" value="FabH"/>
</dbReference>
<dbReference type="Pfam" id="PF08541">
    <property type="entry name" value="ACP_syn_III_C"/>
    <property type="match status" value="1"/>
</dbReference>
<keyword evidence="10" id="KW-1133">Transmembrane helix</keyword>
<evidence type="ECO:0000313" key="13">
    <source>
        <dbReference type="EMBL" id="OEV39768.1"/>
    </source>
</evidence>
<evidence type="ECO:0000256" key="1">
    <source>
        <dbReference type="ARBA" id="ARBA00008642"/>
    </source>
</evidence>
<keyword evidence="10" id="KW-0472">Membrane</keyword>
<keyword evidence="5 9" id="KW-0276">Fatty acid metabolism</keyword>
<dbReference type="CDD" id="cd00830">
    <property type="entry name" value="KAS_III"/>
    <property type="match status" value="1"/>
</dbReference>
<feature type="active site" evidence="9">
    <location>
        <position position="295"/>
    </location>
</feature>
<proteinExistence type="inferred from homology"/>
<comment type="catalytic activity">
    <reaction evidence="9">
        <text>malonyl-[ACP] + acetyl-CoA + H(+) = 3-oxobutanoyl-[ACP] + CO2 + CoA</text>
        <dbReference type="Rhea" id="RHEA:12080"/>
        <dbReference type="Rhea" id="RHEA-COMP:9623"/>
        <dbReference type="Rhea" id="RHEA-COMP:9625"/>
        <dbReference type="ChEBI" id="CHEBI:15378"/>
        <dbReference type="ChEBI" id="CHEBI:16526"/>
        <dbReference type="ChEBI" id="CHEBI:57287"/>
        <dbReference type="ChEBI" id="CHEBI:57288"/>
        <dbReference type="ChEBI" id="CHEBI:78449"/>
        <dbReference type="ChEBI" id="CHEBI:78450"/>
        <dbReference type="EC" id="2.3.1.180"/>
    </reaction>
</comment>
<dbReference type="GO" id="GO:0044550">
    <property type="term" value="P:secondary metabolite biosynthetic process"/>
    <property type="evidence" value="ECO:0007669"/>
    <property type="project" value="TreeGrafter"/>
</dbReference>
<comment type="similarity">
    <text evidence="1 9">Belongs to the thiolase-like superfamily. FabH family.</text>
</comment>
<evidence type="ECO:0000256" key="8">
    <source>
        <dbReference type="ARBA" id="ARBA00023315"/>
    </source>
</evidence>
<feature type="region of interest" description="ACP-binding" evidence="9">
    <location>
        <begin position="266"/>
        <end position="270"/>
    </location>
</feature>
<dbReference type="Pfam" id="PF08545">
    <property type="entry name" value="ACP_syn_III"/>
    <property type="match status" value="1"/>
</dbReference>
<dbReference type="RefSeq" id="WP_030279581.1">
    <property type="nucleotide sequence ID" value="NZ_JBEZYR010000013.1"/>
</dbReference>
<evidence type="ECO:0000256" key="9">
    <source>
        <dbReference type="HAMAP-Rule" id="MF_01815"/>
    </source>
</evidence>
<keyword evidence="10" id="KW-0812">Transmembrane</keyword>
<accession>A0A1E7NGJ0</accession>
<keyword evidence="4 9" id="KW-0808">Transferase</keyword>
<keyword evidence="3 9" id="KW-0444">Lipid biosynthesis</keyword>
<comment type="subunit">
    <text evidence="9">Homodimer.</text>
</comment>
<evidence type="ECO:0000256" key="10">
    <source>
        <dbReference type="SAM" id="Phobius"/>
    </source>
</evidence>
<keyword evidence="9" id="KW-0511">Multifunctional enzyme</keyword>
<dbReference type="NCBIfam" id="NF006829">
    <property type="entry name" value="PRK09352.1"/>
    <property type="match status" value="1"/>
</dbReference>
<name>A0A1E7NGJ0_KITAU</name>
<dbReference type="GO" id="GO:0033818">
    <property type="term" value="F:beta-ketoacyl-acyl-carrier-protein synthase III activity"/>
    <property type="evidence" value="ECO:0007669"/>
    <property type="project" value="UniProtKB-UniRule"/>
</dbReference>
<dbReference type="Proteomes" id="UP000037395">
    <property type="component" value="Unassembled WGS sequence"/>
</dbReference>
<dbReference type="UniPathway" id="UPA00094"/>
<organism evidence="13 14">
    <name type="scientific">Kitasatospora aureofaciens</name>
    <name type="common">Streptomyces aureofaciens</name>
    <dbReference type="NCBI Taxonomy" id="1894"/>
    <lineage>
        <taxon>Bacteria</taxon>
        <taxon>Bacillati</taxon>
        <taxon>Actinomycetota</taxon>
        <taxon>Actinomycetes</taxon>
        <taxon>Kitasatosporales</taxon>
        <taxon>Streptomycetaceae</taxon>
        <taxon>Kitasatospora</taxon>
    </lineage>
</organism>
<evidence type="ECO:0000313" key="14">
    <source>
        <dbReference type="Proteomes" id="UP000037395"/>
    </source>
</evidence>
<comment type="pathway">
    <text evidence="9">Lipid metabolism; fatty acid biosynthesis.</text>
</comment>
<feature type="active site" evidence="9">
    <location>
        <position position="123"/>
    </location>
</feature>
<dbReference type="InterPro" id="IPR016039">
    <property type="entry name" value="Thiolase-like"/>
</dbReference>
<protein>
    <recommendedName>
        <fullName evidence="9">Beta-ketoacyl-[acyl-carrier-protein] synthase III</fullName>
        <shortName evidence="9">Beta-ketoacyl-ACP synthase III</shortName>
        <shortName evidence="9">KAS III</shortName>
        <ecNumber evidence="9">2.3.1.180</ecNumber>
    </recommendedName>
    <alternativeName>
        <fullName evidence="9">3-oxoacyl-[acyl-carrier-protein] synthase 3</fullName>
    </alternativeName>
    <alternativeName>
        <fullName evidence="9">3-oxoacyl-[acyl-carrier-protein] synthase III</fullName>
    </alternativeName>
</protein>
<keyword evidence="7 9" id="KW-0275">Fatty acid biosynthesis</keyword>
<dbReference type="AlphaFoldDB" id="A0A1E7NGJ0"/>
<dbReference type="SUPFAM" id="SSF53901">
    <property type="entry name" value="Thiolase-like"/>
    <property type="match status" value="1"/>
</dbReference>
<reference evidence="13" key="1">
    <citation type="submission" date="2016-08" db="EMBL/GenBank/DDBJ databases">
        <title>Sequencing, Assembly and Comparative Genomics of S. aureofaciens ATCC 10762.</title>
        <authorList>
            <person name="Gradnigo J.S."/>
            <person name="Johnson N."/>
            <person name="Somerville G.A."/>
        </authorList>
    </citation>
    <scope>NUCLEOTIDE SEQUENCE [LARGE SCALE GENOMIC DNA]</scope>
    <source>
        <strain evidence="13">ATCC 10762</strain>
    </source>
</reference>
<keyword evidence="14" id="KW-1185">Reference proteome</keyword>
<evidence type="ECO:0000256" key="5">
    <source>
        <dbReference type="ARBA" id="ARBA00022832"/>
    </source>
</evidence>
<comment type="subcellular location">
    <subcellularLocation>
        <location evidence="9">Cytoplasm</location>
    </subcellularLocation>
</comment>
<keyword evidence="6 9" id="KW-0443">Lipid metabolism</keyword>
<feature type="transmembrane region" description="Helical" evidence="10">
    <location>
        <begin position="320"/>
        <end position="341"/>
    </location>
</feature>
<evidence type="ECO:0000256" key="2">
    <source>
        <dbReference type="ARBA" id="ARBA00022490"/>
    </source>
</evidence>
<feature type="domain" description="Beta-ketoacyl-[acyl-carrier-protein] synthase III N-terminal" evidence="12">
    <location>
        <begin position="117"/>
        <end position="197"/>
    </location>
</feature>
<comment type="caution">
    <text evidence="13">The sequence shown here is derived from an EMBL/GenBank/DDBJ whole genome shotgun (WGS) entry which is preliminary data.</text>
</comment>